<dbReference type="NCBIfam" id="TIGR03083">
    <property type="entry name" value="maleylpyruvate isomerase family mycothiol-dependent enzyme"/>
    <property type="match status" value="1"/>
</dbReference>
<feature type="domain" description="Mycothiol-dependent maleylpyruvate isomerase metal-binding" evidence="2">
    <location>
        <begin position="9"/>
        <end position="96"/>
    </location>
</feature>
<evidence type="ECO:0000313" key="3">
    <source>
        <dbReference type="EMBL" id="GAA4696793.1"/>
    </source>
</evidence>
<dbReference type="GO" id="GO:0016853">
    <property type="term" value="F:isomerase activity"/>
    <property type="evidence" value="ECO:0007669"/>
    <property type="project" value="UniProtKB-KW"/>
</dbReference>
<dbReference type="Pfam" id="PF11716">
    <property type="entry name" value="MDMPI_N"/>
    <property type="match status" value="1"/>
</dbReference>
<evidence type="ECO:0000256" key="1">
    <source>
        <dbReference type="SAM" id="MobiDB-lite"/>
    </source>
</evidence>
<dbReference type="SUPFAM" id="SSF109854">
    <property type="entry name" value="DinB/YfiT-like putative metalloenzymes"/>
    <property type="match status" value="1"/>
</dbReference>
<dbReference type="InterPro" id="IPR034660">
    <property type="entry name" value="DinB/YfiT-like"/>
</dbReference>
<name>A0ABP8WZQ3_9MICC</name>
<feature type="region of interest" description="Disordered" evidence="1">
    <location>
        <begin position="193"/>
        <end position="215"/>
    </location>
</feature>
<dbReference type="InterPro" id="IPR024344">
    <property type="entry name" value="MDMPI_metal-binding"/>
</dbReference>
<accession>A0ABP8WZQ3</accession>
<evidence type="ECO:0000313" key="4">
    <source>
        <dbReference type="Proteomes" id="UP001501446"/>
    </source>
</evidence>
<gene>
    <name evidence="3" type="ORF">GCM10025781_13380</name>
</gene>
<reference evidence="4" key="1">
    <citation type="journal article" date="2019" name="Int. J. Syst. Evol. Microbiol.">
        <title>The Global Catalogue of Microorganisms (GCM) 10K type strain sequencing project: providing services to taxonomists for standard genome sequencing and annotation.</title>
        <authorList>
            <consortium name="The Broad Institute Genomics Platform"/>
            <consortium name="The Broad Institute Genome Sequencing Center for Infectious Disease"/>
            <person name="Wu L."/>
            <person name="Ma J."/>
        </authorList>
    </citation>
    <scope>NUCLEOTIDE SEQUENCE [LARGE SCALE GENOMIC DNA]</scope>
    <source>
        <strain evidence="4">JCM 18958</strain>
    </source>
</reference>
<dbReference type="InterPro" id="IPR017517">
    <property type="entry name" value="Maleyloyr_isom"/>
</dbReference>
<sequence length="215" mass="23225">MHPIWNMVHTERAGLMEDLKHVSDDDWKMDSLCSGWTVHDVAAHLVDCALTTSGNFAVTMMRAGFDFNRQNARGVAANRGTTPAETLTRLSEVVHRSSGPPRILAPLASRLVEEIAHGEDIRRPLGITRNYPSDAVAKAIRYQVRTGVKFGGAKELVNSVQLVSDNSDLEIGDGPAITGPALELLMLVSGRSPRQGSLSGPGMEDIEVPGNDKAF</sequence>
<protein>
    <submittedName>
        <fullName evidence="3">Maleylpyruvate isomerase family mycothiol-dependent enzyme</fullName>
    </submittedName>
</protein>
<keyword evidence="3" id="KW-0413">Isomerase</keyword>
<keyword evidence="4" id="KW-1185">Reference proteome</keyword>
<organism evidence="3 4">
    <name type="scientific">Kocuria gwangalliensis</name>
    <dbReference type="NCBI Taxonomy" id="501592"/>
    <lineage>
        <taxon>Bacteria</taxon>
        <taxon>Bacillati</taxon>
        <taxon>Actinomycetota</taxon>
        <taxon>Actinomycetes</taxon>
        <taxon>Micrococcales</taxon>
        <taxon>Micrococcaceae</taxon>
        <taxon>Kocuria</taxon>
    </lineage>
</organism>
<proteinExistence type="predicted"/>
<dbReference type="EMBL" id="BAABLN010000014">
    <property type="protein sequence ID" value="GAA4696793.1"/>
    <property type="molecule type" value="Genomic_DNA"/>
</dbReference>
<dbReference type="Gene3D" id="1.20.120.450">
    <property type="entry name" value="dinb family like domain"/>
    <property type="match status" value="1"/>
</dbReference>
<comment type="caution">
    <text evidence="3">The sequence shown here is derived from an EMBL/GenBank/DDBJ whole genome shotgun (WGS) entry which is preliminary data.</text>
</comment>
<evidence type="ECO:0000259" key="2">
    <source>
        <dbReference type="Pfam" id="PF11716"/>
    </source>
</evidence>
<dbReference type="Proteomes" id="UP001501446">
    <property type="component" value="Unassembled WGS sequence"/>
</dbReference>